<proteinExistence type="predicted"/>
<comment type="caution">
    <text evidence="1">The sequence shown here is derived from an EMBL/GenBank/DDBJ whole genome shotgun (WGS) entry which is preliminary data.</text>
</comment>
<evidence type="ECO:0000313" key="1">
    <source>
        <dbReference type="EMBL" id="CAF1498277.1"/>
    </source>
</evidence>
<reference evidence="1" key="1">
    <citation type="submission" date="2021-02" db="EMBL/GenBank/DDBJ databases">
        <authorList>
            <person name="Nowell W R."/>
        </authorList>
    </citation>
    <scope>NUCLEOTIDE SEQUENCE</scope>
</reference>
<protein>
    <submittedName>
        <fullName evidence="1">Uncharacterized protein</fullName>
    </submittedName>
</protein>
<dbReference type="Proteomes" id="UP000663845">
    <property type="component" value="Unassembled WGS sequence"/>
</dbReference>
<gene>
    <name evidence="1" type="ORF">JYZ213_LOCUS43328</name>
</gene>
<dbReference type="EMBL" id="CAJNOG010002283">
    <property type="protein sequence ID" value="CAF1498277.1"/>
    <property type="molecule type" value="Genomic_DNA"/>
</dbReference>
<organism evidence="1 2">
    <name type="scientific">Adineta steineri</name>
    <dbReference type="NCBI Taxonomy" id="433720"/>
    <lineage>
        <taxon>Eukaryota</taxon>
        <taxon>Metazoa</taxon>
        <taxon>Spiralia</taxon>
        <taxon>Gnathifera</taxon>
        <taxon>Rotifera</taxon>
        <taxon>Eurotatoria</taxon>
        <taxon>Bdelloidea</taxon>
        <taxon>Adinetida</taxon>
        <taxon>Adinetidae</taxon>
        <taxon>Adineta</taxon>
    </lineage>
</organism>
<evidence type="ECO:0000313" key="2">
    <source>
        <dbReference type="Proteomes" id="UP000663845"/>
    </source>
</evidence>
<accession>A0A815SYX8</accession>
<sequence length="43" mass="4745">MPEIVMKHGVGARVGLRLQQVFFGKAVHHIAKGAAMRQQEAVF</sequence>
<dbReference type="AlphaFoldDB" id="A0A815SYX8"/>
<name>A0A815SYX8_9BILA</name>
<feature type="non-terminal residue" evidence="1">
    <location>
        <position position="43"/>
    </location>
</feature>